<evidence type="ECO:0000313" key="3">
    <source>
        <dbReference type="Proteomes" id="UP001057561"/>
    </source>
</evidence>
<reference evidence="2" key="1">
    <citation type="submission" date="2022-06" db="EMBL/GenBank/DDBJ databases">
        <title>Nostosin G and Spiroidesin B from the Cyanobacterium Dolichospermum sp. NIES-1697.</title>
        <authorList>
            <person name="Phan C.-S."/>
            <person name="Mehjabin J.J."/>
            <person name="Anas A.R.J."/>
            <person name="Hayasaka M."/>
            <person name="Onoki R."/>
            <person name="Wang J."/>
            <person name="Umezawa T."/>
            <person name="Washio K."/>
            <person name="Morikawa M."/>
            <person name="Okino T."/>
        </authorList>
    </citation>
    <scope>NUCLEOTIDE SEQUENCE</scope>
    <source>
        <strain evidence="2">NIES-1697</strain>
    </source>
</reference>
<dbReference type="Pfam" id="PF05016">
    <property type="entry name" value="ParE_toxin"/>
    <property type="match status" value="1"/>
</dbReference>
<dbReference type="InterPro" id="IPR007712">
    <property type="entry name" value="RelE/ParE_toxin"/>
</dbReference>
<keyword evidence="3" id="KW-1185">Reference proteome</keyword>
<protein>
    <submittedName>
        <fullName evidence="2">Type II toxin-antitoxin system RelE/ParE family toxin</fullName>
    </submittedName>
</protein>
<evidence type="ECO:0000256" key="1">
    <source>
        <dbReference type="ARBA" id="ARBA00022649"/>
    </source>
</evidence>
<organism evidence="2 3">
    <name type="scientific">Dolichospermum heterosporum TAC447</name>
    <dbReference type="NCBI Taxonomy" id="747523"/>
    <lineage>
        <taxon>Bacteria</taxon>
        <taxon>Bacillati</taxon>
        <taxon>Cyanobacteriota</taxon>
        <taxon>Cyanophyceae</taxon>
        <taxon>Nostocales</taxon>
        <taxon>Aphanizomenonaceae</taxon>
        <taxon>Dolichospermum</taxon>
        <taxon>Dolichospermum heterosporum</taxon>
    </lineage>
</organism>
<dbReference type="InterPro" id="IPR035093">
    <property type="entry name" value="RelE/ParE_toxin_dom_sf"/>
</dbReference>
<keyword evidence="1" id="KW-1277">Toxin-antitoxin system</keyword>
<dbReference type="EMBL" id="CP099464">
    <property type="protein sequence ID" value="UUO15293.1"/>
    <property type="molecule type" value="Genomic_DNA"/>
</dbReference>
<dbReference type="Gene3D" id="3.30.2310.20">
    <property type="entry name" value="RelE-like"/>
    <property type="match status" value="1"/>
</dbReference>
<gene>
    <name evidence="2" type="ORF">NG743_25415</name>
</gene>
<dbReference type="RefSeq" id="WP_027401257.1">
    <property type="nucleotide sequence ID" value="NZ_CP099464.1"/>
</dbReference>
<name>A0ABY5LTG6_9CYAN</name>
<sequence>MNYQVIIQPTAFQEIETAYRWMCDNLSPEVANNWYYELEDAIASLQKFPNRCMIASEAKVIGGEVRQLWIGKQRKYRVLFVVEEDVIAILHVRHSRQSYLSEES</sequence>
<dbReference type="Proteomes" id="UP001057561">
    <property type="component" value="Chromosome"/>
</dbReference>
<accession>A0ABY5LTG6</accession>
<proteinExistence type="predicted"/>
<evidence type="ECO:0000313" key="2">
    <source>
        <dbReference type="EMBL" id="UUO15293.1"/>
    </source>
</evidence>